<sequence length="165" mass="19312">MKKICLVLKIGLIVLFVPMFFACIMLLAQMSNVYKVIKYSNMGNGFHAKWFVVDSISYKSAGAGKSPFTYFDGEIDGQRVSAWKVDIATNTRQQNPRLGDTIYVWYNTSEPYFLLARNKEEIVYRPIHYYFDVFPRFVFTMIPTYLLLLIVYKRLKKKLKANETK</sequence>
<keyword evidence="3" id="KW-1185">Reference proteome</keyword>
<proteinExistence type="predicted"/>
<evidence type="ECO:0008006" key="4">
    <source>
        <dbReference type="Google" id="ProtNLM"/>
    </source>
</evidence>
<evidence type="ECO:0000256" key="1">
    <source>
        <dbReference type="SAM" id="Phobius"/>
    </source>
</evidence>
<accession>A0A1G6IWX7</accession>
<dbReference type="EMBL" id="FMYP01000017">
    <property type="protein sequence ID" value="SDC10974.1"/>
    <property type="molecule type" value="Genomic_DNA"/>
</dbReference>
<gene>
    <name evidence="2" type="ORF">SAMN05216323_101752</name>
</gene>
<keyword evidence="1" id="KW-1133">Transmembrane helix</keyword>
<protein>
    <recommendedName>
        <fullName evidence="4">DUF3592 domain-containing protein</fullName>
    </recommendedName>
</protein>
<organism evidence="2 3">
    <name type="scientific">Williamwhitmania taraxaci</name>
    <dbReference type="NCBI Taxonomy" id="1640674"/>
    <lineage>
        <taxon>Bacteria</taxon>
        <taxon>Pseudomonadati</taxon>
        <taxon>Bacteroidota</taxon>
        <taxon>Bacteroidia</taxon>
        <taxon>Bacteroidales</taxon>
        <taxon>Williamwhitmaniaceae</taxon>
        <taxon>Williamwhitmania</taxon>
    </lineage>
</organism>
<feature type="transmembrane region" description="Helical" evidence="1">
    <location>
        <begin position="133"/>
        <end position="152"/>
    </location>
</feature>
<dbReference type="PROSITE" id="PS51257">
    <property type="entry name" value="PROKAR_LIPOPROTEIN"/>
    <property type="match status" value="1"/>
</dbReference>
<keyword evidence="1" id="KW-0472">Membrane</keyword>
<reference evidence="2 3" key="1">
    <citation type="submission" date="2016-09" db="EMBL/GenBank/DDBJ databases">
        <authorList>
            <person name="Capua I."/>
            <person name="De Benedictis P."/>
            <person name="Joannis T."/>
            <person name="Lombin L.H."/>
            <person name="Cattoli G."/>
        </authorList>
    </citation>
    <scope>NUCLEOTIDE SEQUENCE [LARGE SCALE GENOMIC DNA]</scope>
    <source>
        <strain evidence="2 3">A7P-90m</strain>
    </source>
</reference>
<dbReference type="RefSeq" id="WP_092437116.1">
    <property type="nucleotide sequence ID" value="NZ_FMYP01000017.1"/>
</dbReference>
<keyword evidence="1" id="KW-0812">Transmembrane</keyword>
<dbReference type="AlphaFoldDB" id="A0A1G6IWX7"/>
<feature type="transmembrane region" description="Helical" evidence="1">
    <location>
        <begin position="7"/>
        <end position="28"/>
    </location>
</feature>
<dbReference type="Proteomes" id="UP000199452">
    <property type="component" value="Unassembled WGS sequence"/>
</dbReference>
<evidence type="ECO:0000313" key="3">
    <source>
        <dbReference type="Proteomes" id="UP000199452"/>
    </source>
</evidence>
<evidence type="ECO:0000313" key="2">
    <source>
        <dbReference type="EMBL" id="SDC10974.1"/>
    </source>
</evidence>
<dbReference type="STRING" id="1640674.SAMN05216323_101752"/>
<name>A0A1G6IWX7_9BACT</name>